<dbReference type="Gene3D" id="3.10.450.50">
    <property type="match status" value="1"/>
</dbReference>
<dbReference type="EMBL" id="WTYA01000005">
    <property type="protein sequence ID" value="MXP28735.1"/>
    <property type="molecule type" value="Genomic_DNA"/>
</dbReference>
<keyword evidence="4" id="KW-1185">Reference proteome</keyword>
<organism evidence="3 4">
    <name type="scientific">Qipengyuania algicida</name>
    <dbReference type="NCBI Taxonomy" id="1836209"/>
    <lineage>
        <taxon>Bacteria</taxon>
        <taxon>Pseudomonadati</taxon>
        <taxon>Pseudomonadota</taxon>
        <taxon>Alphaproteobacteria</taxon>
        <taxon>Sphingomonadales</taxon>
        <taxon>Erythrobacteraceae</taxon>
        <taxon>Qipengyuania</taxon>
    </lineage>
</organism>
<evidence type="ECO:0000259" key="2">
    <source>
        <dbReference type="Pfam" id="PF12680"/>
    </source>
</evidence>
<feature type="domain" description="SnoaL-like" evidence="2">
    <location>
        <begin position="13"/>
        <end position="97"/>
    </location>
</feature>
<dbReference type="Pfam" id="PF12680">
    <property type="entry name" value="SnoaL_2"/>
    <property type="match status" value="1"/>
</dbReference>
<comment type="caution">
    <text evidence="3">The sequence shown here is derived from an EMBL/GenBank/DDBJ whole genome shotgun (WGS) entry which is preliminary data.</text>
</comment>
<dbReference type="InterPro" id="IPR037401">
    <property type="entry name" value="SnoaL-like"/>
</dbReference>
<feature type="region of interest" description="Disordered" evidence="1">
    <location>
        <begin position="113"/>
        <end position="145"/>
    </location>
</feature>
<dbReference type="InterPro" id="IPR032710">
    <property type="entry name" value="NTF2-like_dom_sf"/>
</dbReference>
<dbReference type="SUPFAM" id="SSF54427">
    <property type="entry name" value="NTF2-like"/>
    <property type="match status" value="1"/>
</dbReference>
<evidence type="ECO:0000256" key="1">
    <source>
        <dbReference type="SAM" id="MobiDB-lite"/>
    </source>
</evidence>
<evidence type="ECO:0000313" key="3">
    <source>
        <dbReference type="EMBL" id="MXP28735.1"/>
    </source>
</evidence>
<dbReference type="RefSeq" id="WP_160753025.1">
    <property type="nucleotide sequence ID" value="NZ_WTYA01000005.1"/>
</dbReference>
<reference evidence="3 4" key="1">
    <citation type="submission" date="2019-12" db="EMBL/GenBank/DDBJ databases">
        <title>Genomic-based taxomic classification of the family Erythrobacteraceae.</title>
        <authorList>
            <person name="Xu L."/>
        </authorList>
    </citation>
    <scope>NUCLEOTIDE SEQUENCE [LARGE SCALE GENOMIC DNA]</scope>
    <source>
        <strain evidence="3 4">KEMB 9005-328</strain>
    </source>
</reference>
<name>A0A845AIR7_9SPHN</name>
<gene>
    <name evidence="3" type="ORF">GRI58_07865</name>
</gene>
<protein>
    <recommendedName>
        <fullName evidence="2">SnoaL-like domain-containing protein</fullName>
    </recommendedName>
</protein>
<dbReference type="AlphaFoldDB" id="A0A845AIR7"/>
<accession>A0A845AIR7</accession>
<evidence type="ECO:0000313" key="4">
    <source>
        <dbReference type="Proteomes" id="UP000439780"/>
    </source>
</evidence>
<dbReference type="OrthoDB" id="7425275at2"/>
<proteinExistence type="predicted"/>
<dbReference type="Proteomes" id="UP000439780">
    <property type="component" value="Unassembled WGS sequence"/>
</dbReference>
<sequence length="145" mass="16365">MMWGRANRDKGLAQRFAAAVNAHDLIALSDLMHDDFTYIDSWREGIVGRQVALDAIELLFDRDPDFAIEVEETSFKQPEVLMRGLVRSPYLGGDRRAVWRIVCEGDQVREWQSWAEGGPPGMTRKLAPDDLRDMSNLAGDSPDSD</sequence>